<dbReference type="EMBL" id="CP051167">
    <property type="protein sequence ID" value="QIZ72011.1"/>
    <property type="molecule type" value="Genomic_DNA"/>
</dbReference>
<evidence type="ECO:0000259" key="7">
    <source>
        <dbReference type="PROSITE" id="PS50198"/>
    </source>
</evidence>
<dbReference type="PANTHER" id="PTHR47245:SF1">
    <property type="entry name" value="FOLDASE PROTEIN PRSA"/>
    <property type="match status" value="1"/>
</dbReference>
<dbReference type="GO" id="GO:0003755">
    <property type="term" value="F:peptidyl-prolyl cis-trans isomerase activity"/>
    <property type="evidence" value="ECO:0007669"/>
    <property type="project" value="UniProtKB-KW"/>
</dbReference>
<organism evidence="8 9">
    <name type="scientific">Oxynema aestuarii AP17</name>
    <dbReference type="NCBI Taxonomy" id="2064643"/>
    <lineage>
        <taxon>Bacteria</taxon>
        <taxon>Bacillati</taxon>
        <taxon>Cyanobacteriota</taxon>
        <taxon>Cyanophyceae</taxon>
        <taxon>Oscillatoriophycideae</taxon>
        <taxon>Oscillatoriales</taxon>
        <taxon>Oscillatoriaceae</taxon>
        <taxon>Oxynema</taxon>
        <taxon>Oxynema aestuarii</taxon>
    </lineage>
</organism>
<dbReference type="Gene3D" id="3.10.50.40">
    <property type="match status" value="1"/>
</dbReference>
<reference evidence="8 9" key="1">
    <citation type="submission" date="2020-04" db="EMBL/GenBank/DDBJ databases">
        <authorList>
            <person name="Basu S."/>
            <person name="Maruthanayagam V."/>
            <person name="Chakraborty S."/>
            <person name="Pramanik A."/>
            <person name="Mukherjee J."/>
            <person name="Brink B."/>
        </authorList>
    </citation>
    <scope>NUCLEOTIDE SEQUENCE [LARGE SCALE GENOMIC DNA]</scope>
    <source>
        <strain evidence="8 9">AP17</strain>
    </source>
</reference>
<sequence length="251" mass="28629">MSDVLKVGNRSIKAQEIPALLKRYDLMPQFLRGIAIDEAIADFSCSDEERLRALEDLAVEHQLTSPEARQAWLDSQGLTEKEMEAMAVRKIAIEKFKTATWGPKVENYFMARKTFLDQVFYSLIRTKDFGVAQEVYFRIQENEQTFADAAREYSQGPEARTGGLLGPVPISQPHPLIGKLLSISQPGQLWPPRPLAEWFVIVRLEKFIPAKLDNDMRRRLIDEMFETWLREQVQNLNSSLQSLGLSAASQS</sequence>
<evidence type="ECO:0000256" key="2">
    <source>
        <dbReference type="ARBA" id="ARBA00013194"/>
    </source>
</evidence>
<keyword evidence="4 6" id="KW-0697">Rotamase</keyword>
<dbReference type="SUPFAM" id="SSF54534">
    <property type="entry name" value="FKBP-like"/>
    <property type="match status" value="1"/>
</dbReference>
<dbReference type="PANTHER" id="PTHR47245">
    <property type="entry name" value="PEPTIDYLPROLYL ISOMERASE"/>
    <property type="match status" value="1"/>
</dbReference>
<evidence type="ECO:0000313" key="8">
    <source>
        <dbReference type="EMBL" id="QIZ72011.1"/>
    </source>
</evidence>
<dbReference type="RefSeq" id="WP_168570162.1">
    <property type="nucleotide sequence ID" value="NZ_CP051167.1"/>
</dbReference>
<proteinExistence type="predicted"/>
<keyword evidence="3" id="KW-0732">Signal</keyword>
<evidence type="ECO:0000256" key="3">
    <source>
        <dbReference type="ARBA" id="ARBA00022729"/>
    </source>
</evidence>
<evidence type="ECO:0000256" key="6">
    <source>
        <dbReference type="PROSITE-ProRule" id="PRU00278"/>
    </source>
</evidence>
<comment type="catalytic activity">
    <reaction evidence="1">
        <text>[protein]-peptidylproline (omega=180) = [protein]-peptidylproline (omega=0)</text>
        <dbReference type="Rhea" id="RHEA:16237"/>
        <dbReference type="Rhea" id="RHEA-COMP:10747"/>
        <dbReference type="Rhea" id="RHEA-COMP:10748"/>
        <dbReference type="ChEBI" id="CHEBI:83833"/>
        <dbReference type="ChEBI" id="CHEBI:83834"/>
        <dbReference type="EC" id="5.2.1.8"/>
    </reaction>
</comment>
<dbReference type="InterPro" id="IPR050245">
    <property type="entry name" value="PrsA_foldase"/>
</dbReference>
<dbReference type="InterPro" id="IPR000297">
    <property type="entry name" value="PPIase_PpiC"/>
</dbReference>
<name>A0A6H1TZK1_9CYAN</name>
<evidence type="ECO:0000313" key="9">
    <source>
        <dbReference type="Proteomes" id="UP000500857"/>
    </source>
</evidence>
<dbReference type="SUPFAM" id="SSF109998">
    <property type="entry name" value="Triger factor/SurA peptide-binding domain-like"/>
    <property type="match status" value="1"/>
</dbReference>
<dbReference type="KEGG" id="oxy:HCG48_16665"/>
<evidence type="ECO:0000256" key="5">
    <source>
        <dbReference type="ARBA" id="ARBA00023235"/>
    </source>
</evidence>
<feature type="domain" description="PpiC" evidence="7">
    <location>
        <begin position="123"/>
        <end position="206"/>
    </location>
</feature>
<dbReference type="InterPro" id="IPR027304">
    <property type="entry name" value="Trigger_fact/SurA_dom_sf"/>
</dbReference>
<gene>
    <name evidence="8" type="ORF">HCG48_16665</name>
</gene>
<dbReference type="AlphaFoldDB" id="A0A6H1TZK1"/>
<keyword evidence="9" id="KW-1185">Reference proteome</keyword>
<dbReference type="EC" id="5.2.1.8" evidence="2"/>
<accession>A0A6H1TZK1</accession>
<protein>
    <recommendedName>
        <fullName evidence="2">peptidylprolyl isomerase</fullName>
        <ecNumber evidence="2">5.2.1.8</ecNumber>
    </recommendedName>
</protein>
<dbReference type="PROSITE" id="PS50198">
    <property type="entry name" value="PPIC_PPIASE_2"/>
    <property type="match status" value="1"/>
</dbReference>
<dbReference type="Proteomes" id="UP000500857">
    <property type="component" value="Chromosome"/>
</dbReference>
<evidence type="ECO:0000256" key="1">
    <source>
        <dbReference type="ARBA" id="ARBA00000971"/>
    </source>
</evidence>
<dbReference type="InterPro" id="IPR046357">
    <property type="entry name" value="PPIase_dom_sf"/>
</dbReference>
<dbReference type="Pfam" id="PF00639">
    <property type="entry name" value="Rotamase"/>
    <property type="match status" value="1"/>
</dbReference>
<evidence type="ECO:0000256" key="4">
    <source>
        <dbReference type="ARBA" id="ARBA00023110"/>
    </source>
</evidence>
<keyword evidence="5 6" id="KW-0413">Isomerase</keyword>